<comment type="caution">
    <text evidence="10">The sequence shown here is derived from an EMBL/GenBank/DDBJ whole genome shotgun (WGS) entry which is preliminary data.</text>
</comment>
<keyword evidence="4 8" id="KW-1133">Transmembrane helix</keyword>
<evidence type="ECO:0000256" key="1">
    <source>
        <dbReference type="ARBA" id="ARBA00004127"/>
    </source>
</evidence>
<feature type="region of interest" description="Disordered" evidence="7">
    <location>
        <begin position="1"/>
        <end position="37"/>
    </location>
</feature>
<evidence type="ECO:0000256" key="7">
    <source>
        <dbReference type="SAM" id="MobiDB-lite"/>
    </source>
</evidence>
<proteinExistence type="predicted"/>
<protein>
    <recommendedName>
        <fullName evidence="6">MFS-type drug efflux transporter P55</fullName>
    </recommendedName>
</protein>
<comment type="subcellular location">
    <subcellularLocation>
        <location evidence="1">Endomembrane system</location>
        <topology evidence="1">Multi-pass membrane protein</topology>
    </subcellularLocation>
</comment>
<keyword evidence="5 8" id="KW-0472">Membrane</keyword>
<keyword evidence="3 8" id="KW-0812">Transmembrane</keyword>
<dbReference type="InterPro" id="IPR005829">
    <property type="entry name" value="Sugar_transporter_CS"/>
</dbReference>
<dbReference type="Pfam" id="PF07690">
    <property type="entry name" value="MFS_1"/>
    <property type="match status" value="1"/>
</dbReference>
<dbReference type="InterPro" id="IPR020846">
    <property type="entry name" value="MFS_dom"/>
</dbReference>
<dbReference type="GO" id="GO:0022857">
    <property type="term" value="F:transmembrane transporter activity"/>
    <property type="evidence" value="ECO:0007669"/>
    <property type="project" value="InterPro"/>
</dbReference>
<feature type="transmembrane region" description="Helical" evidence="8">
    <location>
        <begin position="114"/>
        <end position="132"/>
    </location>
</feature>
<dbReference type="EMBL" id="CAJVPY010039361">
    <property type="protein sequence ID" value="CAG8804798.1"/>
    <property type="molecule type" value="Genomic_DNA"/>
</dbReference>
<organism evidence="10 11">
    <name type="scientific">Dentiscutata erythropus</name>
    <dbReference type="NCBI Taxonomy" id="1348616"/>
    <lineage>
        <taxon>Eukaryota</taxon>
        <taxon>Fungi</taxon>
        <taxon>Fungi incertae sedis</taxon>
        <taxon>Mucoromycota</taxon>
        <taxon>Glomeromycotina</taxon>
        <taxon>Glomeromycetes</taxon>
        <taxon>Diversisporales</taxon>
        <taxon>Gigasporaceae</taxon>
        <taxon>Dentiscutata</taxon>
    </lineage>
</organism>
<dbReference type="InterPro" id="IPR036259">
    <property type="entry name" value="MFS_trans_sf"/>
</dbReference>
<keyword evidence="2" id="KW-0813">Transport</keyword>
<feature type="non-terminal residue" evidence="10">
    <location>
        <position position="1"/>
    </location>
</feature>
<evidence type="ECO:0000313" key="10">
    <source>
        <dbReference type="EMBL" id="CAG8804798.1"/>
    </source>
</evidence>
<reference evidence="10" key="1">
    <citation type="submission" date="2021-06" db="EMBL/GenBank/DDBJ databases">
        <authorList>
            <person name="Kallberg Y."/>
            <person name="Tangrot J."/>
            <person name="Rosling A."/>
        </authorList>
    </citation>
    <scope>NUCLEOTIDE SEQUENCE</scope>
    <source>
        <strain evidence="10">MA453B</strain>
    </source>
</reference>
<dbReference type="SUPFAM" id="SSF103473">
    <property type="entry name" value="MFS general substrate transporter"/>
    <property type="match status" value="1"/>
</dbReference>
<evidence type="ECO:0000256" key="4">
    <source>
        <dbReference type="ARBA" id="ARBA00022989"/>
    </source>
</evidence>
<evidence type="ECO:0000256" key="8">
    <source>
        <dbReference type="SAM" id="Phobius"/>
    </source>
</evidence>
<evidence type="ECO:0000256" key="3">
    <source>
        <dbReference type="ARBA" id="ARBA00022692"/>
    </source>
</evidence>
<feature type="transmembrane region" description="Helical" evidence="8">
    <location>
        <begin position="46"/>
        <end position="67"/>
    </location>
</feature>
<dbReference type="PANTHER" id="PTHR23501:SF191">
    <property type="entry name" value="VACUOLAR BASIC AMINO ACID TRANSPORTER 4"/>
    <property type="match status" value="1"/>
</dbReference>
<evidence type="ECO:0000256" key="5">
    <source>
        <dbReference type="ARBA" id="ARBA00023136"/>
    </source>
</evidence>
<dbReference type="AlphaFoldDB" id="A0A9N9K0C4"/>
<dbReference type="PROSITE" id="PS00216">
    <property type="entry name" value="SUGAR_TRANSPORT_1"/>
    <property type="match status" value="1"/>
</dbReference>
<feature type="non-terminal residue" evidence="10">
    <location>
        <position position="133"/>
    </location>
</feature>
<evidence type="ECO:0000313" key="11">
    <source>
        <dbReference type="Proteomes" id="UP000789405"/>
    </source>
</evidence>
<evidence type="ECO:0000256" key="2">
    <source>
        <dbReference type="ARBA" id="ARBA00022448"/>
    </source>
</evidence>
<evidence type="ECO:0000256" key="6">
    <source>
        <dbReference type="ARBA" id="ARBA00044273"/>
    </source>
</evidence>
<dbReference type="PROSITE" id="PS50850">
    <property type="entry name" value="MFS"/>
    <property type="match status" value="1"/>
</dbReference>
<dbReference type="PANTHER" id="PTHR23501">
    <property type="entry name" value="MAJOR FACILITATOR SUPERFAMILY"/>
    <property type="match status" value="1"/>
</dbReference>
<dbReference type="InterPro" id="IPR011701">
    <property type="entry name" value="MFS"/>
</dbReference>
<dbReference type="GO" id="GO:0012505">
    <property type="term" value="C:endomembrane system"/>
    <property type="evidence" value="ECO:0007669"/>
    <property type="project" value="UniProtKB-SubCell"/>
</dbReference>
<evidence type="ECO:0000259" key="9">
    <source>
        <dbReference type="PROSITE" id="PS50850"/>
    </source>
</evidence>
<dbReference type="OrthoDB" id="10021397at2759"/>
<gene>
    <name evidence="10" type="ORF">DERYTH_LOCUS24172</name>
</gene>
<feature type="compositionally biased region" description="Basic and acidic residues" evidence="7">
    <location>
        <begin position="10"/>
        <end position="37"/>
    </location>
</feature>
<name>A0A9N9K0C4_9GLOM</name>
<sequence>DSVAVTISNSREEKDEKALDSIDSELNTKDSNNENDKSASLPVKELILVFLALLLAVLLAGLDQMIVATCLPNIVSDFNSLDQITWIGTAYLLTSTTSQPISGKISDIFGRKPTFLVAIGIFIIASVLCGAAQ</sequence>
<dbReference type="Proteomes" id="UP000789405">
    <property type="component" value="Unassembled WGS sequence"/>
</dbReference>
<accession>A0A9N9K0C4</accession>
<feature type="domain" description="Major facilitator superfamily (MFS) profile" evidence="9">
    <location>
        <begin position="49"/>
        <end position="133"/>
    </location>
</feature>
<dbReference type="Gene3D" id="1.20.1720.10">
    <property type="entry name" value="Multidrug resistance protein D"/>
    <property type="match status" value="1"/>
</dbReference>
<dbReference type="GO" id="GO:0005886">
    <property type="term" value="C:plasma membrane"/>
    <property type="evidence" value="ECO:0007669"/>
    <property type="project" value="TreeGrafter"/>
</dbReference>
<keyword evidence="11" id="KW-1185">Reference proteome</keyword>